<keyword evidence="1" id="KW-0732">Signal</keyword>
<dbReference type="EMBL" id="CANHGI010000001">
    <property type="protein sequence ID" value="CAI5439630.1"/>
    <property type="molecule type" value="Genomic_DNA"/>
</dbReference>
<keyword evidence="3" id="KW-1185">Reference proteome</keyword>
<name>A0A9P1IAA8_9PELO</name>
<proteinExistence type="predicted"/>
<evidence type="ECO:0008006" key="4">
    <source>
        <dbReference type="Google" id="ProtNLM"/>
    </source>
</evidence>
<sequence length="458" mass="53482">MWRFFSIFLFLIFSRVFCEVSDEEESSGSVEKRQTLTIQEFPDLKSRQIPYLLLNQSSNRNPGWKDSLQSLLNLIDEENFQAEICGETVSSNSYYHIKNDFPRTSTFFGFLETERRRYLRTSGNPEVQIVKAQNGYWNMFVNFDLENVMSFSVSQKYKIVLGSPSKGIQITEMSIKSIEVSGASCMSNSPVVDTWNDQNQDSDTNMSVEEFIEDVKQKIPFLEYSEQRIFSPRFHDGLIDTYSKFDGTWTSNEFIAYMVRLMRRYKLVSKNVSKILTIQQNHTVFQVVLTLENKKYPDSLSVELWTMQIEGKPMKGEWRIVRIFLRPPQSSGNIIENQWLSEYIEETEKKIIDGNILKTIDSKLENITICKEVQKISKEMRQRNFHETYLQSSENQSGPLYLINCQSEIIDPTNFKVICLFSGIGAVFESRVDFQVLFNYKKENFNVRKMEISCLAEV</sequence>
<dbReference type="AlphaFoldDB" id="A0A9P1IAA8"/>
<comment type="caution">
    <text evidence="2">The sequence shown here is derived from an EMBL/GenBank/DDBJ whole genome shotgun (WGS) entry which is preliminary data.</text>
</comment>
<accession>A0A9P1IAA8</accession>
<dbReference type="Proteomes" id="UP001152747">
    <property type="component" value="Unassembled WGS sequence"/>
</dbReference>
<evidence type="ECO:0000256" key="1">
    <source>
        <dbReference type="SAM" id="SignalP"/>
    </source>
</evidence>
<organism evidence="2 3">
    <name type="scientific">Caenorhabditis angaria</name>
    <dbReference type="NCBI Taxonomy" id="860376"/>
    <lineage>
        <taxon>Eukaryota</taxon>
        <taxon>Metazoa</taxon>
        <taxon>Ecdysozoa</taxon>
        <taxon>Nematoda</taxon>
        <taxon>Chromadorea</taxon>
        <taxon>Rhabditida</taxon>
        <taxon>Rhabditina</taxon>
        <taxon>Rhabditomorpha</taxon>
        <taxon>Rhabditoidea</taxon>
        <taxon>Rhabditidae</taxon>
        <taxon>Peloderinae</taxon>
        <taxon>Caenorhabditis</taxon>
    </lineage>
</organism>
<feature type="chain" id="PRO_5040305347" description="DUF38 domain-containing protein" evidence="1">
    <location>
        <begin position="19"/>
        <end position="458"/>
    </location>
</feature>
<protein>
    <recommendedName>
        <fullName evidence="4">DUF38 domain-containing protein</fullName>
    </recommendedName>
</protein>
<gene>
    <name evidence="2" type="ORF">CAMP_LOCUS2267</name>
</gene>
<evidence type="ECO:0000313" key="3">
    <source>
        <dbReference type="Proteomes" id="UP001152747"/>
    </source>
</evidence>
<feature type="signal peptide" evidence="1">
    <location>
        <begin position="1"/>
        <end position="18"/>
    </location>
</feature>
<evidence type="ECO:0000313" key="2">
    <source>
        <dbReference type="EMBL" id="CAI5439630.1"/>
    </source>
</evidence>
<reference evidence="2" key="1">
    <citation type="submission" date="2022-11" db="EMBL/GenBank/DDBJ databases">
        <authorList>
            <person name="Kikuchi T."/>
        </authorList>
    </citation>
    <scope>NUCLEOTIDE SEQUENCE</scope>
    <source>
        <strain evidence="2">PS1010</strain>
    </source>
</reference>